<dbReference type="AlphaFoldDB" id="A0A968G9I2"/>
<accession>A0A968G9I2</accession>
<name>A0A968G9I2_9SPIO</name>
<organism evidence="1 2">
    <name type="scientific">Entomospira entomophila</name>
    <dbReference type="NCBI Taxonomy" id="2719988"/>
    <lineage>
        <taxon>Bacteria</taxon>
        <taxon>Pseudomonadati</taxon>
        <taxon>Spirochaetota</taxon>
        <taxon>Spirochaetia</taxon>
        <taxon>Spirochaetales</taxon>
        <taxon>Spirochaetaceae</taxon>
        <taxon>Entomospira</taxon>
    </lineage>
</organism>
<evidence type="ECO:0000313" key="1">
    <source>
        <dbReference type="EMBL" id="NIZ41073.1"/>
    </source>
</evidence>
<dbReference type="RefSeq" id="WP_167700652.1">
    <property type="nucleotide sequence ID" value="NZ_CP118174.1"/>
</dbReference>
<evidence type="ECO:0000313" key="2">
    <source>
        <dbReference type="Proteomes" id="UP000711995"/>
    </source>
</evidence>
<comment type="caution">
    <text evidence="1">The sequence shown here is derived from an EMBL/GenBank/DDBJ whole genome shotgun (WGS) entry which is preliminary data.</text>
</comment>
<dbReference type="EMBL" id="JAATLJ010000001">
    <property type="protein sequence ID" value="NIZ41073.1"/>
    <property type="molecule type" value="Genomic_DNA"/>
</dbReference>
<evidence type="ECO:0008006" key="3">
    <source>
        <dbReference type="Google" id="ProtNLM"/>
    </source>
</evidence>
<keyword evidence="2" id="KW-1185">Reference proteome</keyword>
<dbReference type="Proteomes" id="UP000711995">
    <property type="component" value="Unassembled WGS sequence"/>
</dbReference>
<proteinExistence type="predicted"/>
<protein>
    <recommendedName>
        <fullName evidence="3">Helicase XPB/Ssl2 N-terminal domain-containing protein</fullName>
    </recommendedName>
</protein>
<gene>
    <name evidence="1" type="ORF">HCT14_06115</name>
</gene>
<reference evidence="1 2" key="1">
    <citation type="submission" date="2020-03" db="EMBL/GenBank/DDBJ databases">
        <title>Spirochaetal bacteria isolated from arthropods constitute a novel genus Entomospira genus novum within the order Spirochaetales.</title>
        <authorList>
            <person name="Grana-Miraglia L."/>
            <person name="Sikutova S."/>
            <person name="Fingerle V."/>
            <person name="Sing A."/>
            <person name="Castillo-Ramirez S."/>
            <person name="Margos G."/>
            <person name="Rudolf I."/>
        </authorList>
    </citation>
    <scope>NUCLEOTIDE SEQUENCE [LARGE SCALE GENOMIC DNA]</scope>
    <source>
        <strain evidence="1 2">BR193</strain>
    </source>
</reference>
<sequence length="629" mass="74325">MPNTSVIDQQLAIELEQYFYQLNDASLVRLAKHYLSPDELYRKEKRDLIPKLIAFLQQESTQQQLIQLLDTDDIELLHAVYIYQQYQQDQRPSKQKELQSLLSLLYPWKEQKLLVKLQNLHDRLWVMKHAENHSLQINPILQPKLLQSFHQSHHIDGAILEQKPLLIPLSLIQAFLTVIFSKSKQEKPLDLLFIYFDTHLSHGTIQTLLKALHRLDIIDHIDQINLLQLKQLCTLSPIRINAIIYSMMICIEENNLEFDPLTDLITYLLTSAPKLWHTNDLIRLYYFWSDERKNIPIDTLLSLLQYYHILQKQSIDTNYYSSTQYTYQLSTLHIEANMSFFYPYDHPLEFIPMISSRLIRYDTFSQYILEKTHFIKAVEAGCNPDHLKHFYLDISDNRDLLEQTFNYWISATASFVLYQGYVLHIQAPYTHLLSNHEFIDKFVLHIIDKECVLLKKAPDNTFYTFFENSALPRPLSFQEHDQDEKLSHSLALKESPTIHSLQMFPHYTQKHTKTLSTPTKDPYQEILVERKLILHPDQLKNITSFRQQASGLDFQAKTRLIELAIKEQKDLYIQVKQSTGEKELHILPLNFDKKTTLLLKAYDYRLEKFVSIHASAMLHIEIIERSLIY</sequence>